<proteinExistence type="predicted"/>
<gene>
    <name evidence="2" type="ORF">FSP39_017180</name>
</gene>
<name>A0AA88YJR1_PINIB</name>
<dbReference type="PROSITE" id="PS51212">
    <property type="entry name" value="WSC"/>
    <property type="match status" value="1"/>
</dbReference>
<keyword evidence="3" id="KW-1185">Reference proteome</keyword>
<evidence type="ECO:0000259" key="1">
    <source>
        <dbReference type="PROSITE" id="PS51212"/>
    </source>
</evidence>
<protein>
    <recommendedName>
        <fullName evidence="1">WSC domain-containing protein</fullName>
    </recommendedName>
</protein>
<evidence type="ECO:0000313" key="2">
    <source>
        <dbReference type="EMBL" id="KAK3106294.1"/>
    </source>
</evidence>
<accession>A0AA88YJR1</accession>
<feature type="domain" description="WSC" evidence="1">
    <location>
        <begin position="39"/>
        <end position="126"/>
    </location>
</feature>
<organism evidence="2 3">
    <name type="scientific">Pinctada imbricata</name>
    <name type="common">Atlantic pearl-oyster</name>
    <name type="synonym">Pinctada martensii</name>
    <dbReference type="NCBI Taxonomy" id="66713"/>
    <lineage>
        <taxon>Eukaryota</taxon>
        <taxon>Metazoa</taxon>
        <taxon>Spiralia</taxon>
        <taxon>Lophotrochozoa</taxon>
        <taxon>Mollusca</taxon>
        <taxon>Bivalvia</taxon>
        <taxon>Autobranchia</taxon>
        <taxon>Pteriomorphia</taxon>
        <taxon>Pterioida</taxon>
        <taxon>Pterioidea</taxon>
        <taxon>Pteriidae</taxon>
        <taxon>Pinctada</taxon>
    </lineage>
</organism>
<dbReference type="SMART" id="SM00321">
    <property type="entry name" value="WSC"/>
    <property type="match status" value="1"/>
</dbReference>
<reference evidence="2" key="1">
    <citation type="submission" date="2019-08" db="EMBL/GenBank/DDBJ databases">
        <title>The improved chromosome-level genome for the pearl oyster Pinctada fucata martensii using PacBio sequencing and Hi-C.</title>
        <authorList>
            <person name="Zheng Z."/>
        </authorList>
    </citation>
    <scope>NUCLEOTIDE SEQUENCE</scope>
    <source>
        <strain evidence="2">ZZ-2019</strain>
        <tissue evidence="2">Adductor muscle</tissue>
    </source>
</reference>
<sequence length="315" mass="35994">MNGQLMMSNALNRDIINSCPEIDTNQRFWVGEYKTLSPWFEIIGCFAKTDVQYNETYDNSFRNEVSVCHRVCNTTYIGLQDKMCYCINEDFNGIQNSASSSCNIVCDGNSAEYCGGNDVMNVYRTARYIPTEDICPFGDICLCSQMDCQLTGVAYTARPCQERMQGACGDWVVNSVPDSWSASNERCSQQGYLTNQDNSLSFCENRQFSSPESFWVGVFRSAIHNYDQNKNKASSQLSLDAQLSVEEEKLLYCFTLTKGVIYDSTRSDAREMDTCYNKRLPFVCEIGMYLYAPLWLREIQIFIYCKTTSSVNDRR</sequence>
<dbReference type="Proteomes" id="UP001186944">
    <property type="component" value="Unassembled WGS sequence"/>
</dbReference>
<dbReference type="AlphaFoldDB" id="A0AA88YJR1"/>
<evidence type="ECO:0000313" key="3">
    <source>
        <dbReference type="Proteomes" id="UP001186944"/>
    </source>
</evidence>
<dbReference type="Pfam" id="PF01822">
    <property type="entry name" value="WSC"/>
    <property type="match status" value="1"/>
</dbReference>
<dbReference type="EMBL" id="VSWD01000003">
    <property type="protein sequence ID" value="KAK3106294.1"/>
    <property type="molecule type" value="Genomic_DNA"/>
</dbReference>
<dbReference type="InterPro" id="IPR002889">
    <property type="entry name" value="WSC_carb-bd"/>
</dbReference>
<comment type="caution">
    <text evidence="2">The sequence shown here is derived from an EMBL/GenBank/DDBJ whole genome shotgun (WGS) entry which is preliminary data.</text>
</comment>